<keyword evidence="3" id="KW-1185">Reference proteome</keyword>
<sequence length="355" mass="36404">MSKMPAKKKSCFQITSVTQAQVAANSIADGTQSLDDPDVSRAEIGGCDTLNNVGDPHEGIVNGGLCGSRFRVIKLDHGTGEPFRRGRWSCTEFYEKDSESNVSRTVDTSIKPAAATFDPSTERDSGLGANNGNSVVTSSAFSIQVSENSADSGYSVSAEAQHQGYSLPPQIGSGASAFQPAGFMSALQQAQVSVHPAGPQTFLTNSLNGMHQVAMSPIIAAVTQPQQLGYSTQAHTDYHQHHFGSSIQNPPMASLTVGSPPANQMPSPAITPGAAPGVQGLNGDAAQPHILQVGNSPAVTPVPGIVQHQPSGGSSITTASSISAITAQSGSQSVPAKVPSTSSPPTGLLSQVPAH</sequence>
<dbReference type="InterPro" id="IPR053049">
    <property type="entry name" value="TSC22_domain_protein_2"/>
</dbReference>
<evidence type="ECO:0000313" key="3">
    <source>
        <dbReference type="Proteomes" id="UP000694680"/>
    </source>
</evidence>
<reference evidence="2" key="1">
    <citation type="submission" date="2020-06" db="EMBL/GenBank/DDBJ databases">
        <authorList>
            <consortium name="Wellcome Sanger Institute Data Sharing"/>
        </authorList>
    </citation>
    <scope>NUCLEOTIDE SEQUENCE [LARGE SCALE GENOMIC DNA]</scope>
</reference>
<dbReference type="Proteomes" id="UP000694680">
    <property type="component" value="Chromosome 4"/>
</dbReference>
<evidence type="ECO:0008006" key="4">
    <source>
        <dbReference type="Google" id="ProtNLM"/>
    </source>
</evidence>
<reference evidence="2" key="3">
    <citation type="submission" date="2025-09" db="UniProtKB">
        <authorList>
            <consortium name="Ensembl"/>
        </authorList>
    </citation>
    <scope>IDENTIFICATION</scope>
</reference>
<name>A0A8C5EB81_GOUWI</name>
<dbReference type="PANTHER" id="PTHR46894">
    <property type="entry name" value="TSC22 DOMAIN FAMILY PROTEIN 2"/>
    <property type="match status" value="1"/>
</dbReference>
<evidence type="ECO:0000256" key="1">
    <source>
        <dbReference type="SAM" id="MobiDB-lite"/>
    </source>
</evidence>
<reference evidence="2" key="2">
    <citation type="submission" date="2025-08" db="UniProtKB">
        <authorList>
            <consortium name="Ensembl"/>
        </authorList>
    </citation>
    <scope>IDENTIFICATION</scope>
</reference>
<protein>
    <recommendedName>
        <fullName evidence="4">TSC22 domain family protein 2</fullName>
    </recommendedName>
</protein>
<dbReference type="AlphaFoldDB" id="A0A8C5EB81"/>
<feature type="compositionally biased region" description="Low complexity" evidence="1">
    <location>
        <begin position="326"/>
        <end position="346"/>
    </location>
</feature>
<feature type="region of interest" description="Disordered" evidence="1">
    <location>
        <begin position="241"/>
        <end position="263"/>
    </location>
</feature>
<accession>A0A8C5EB81</accession>
<evidence type="ECO:0000313" key="2">
    <source>
        <dbReference type="Ensembl" id="ENSGWIP00000018170.1"/>
    </source>
</evidence>
<dbReference type="PANTHER" id="PTHR46894:SF1">
    <property type="entry name" value="TSC22 DOMAIN FAMILY PROTEIN 2"/>
    <property type="match status" value="1"/>
</dbReference>
<feature type="region of interest" description="Disordered" evidence="1">
    <location>
        <begin position="326"/>
        <end position="355"/>
    </location>
</feature>
<dbReference type="Ensembl" id="ENSGWIT00000020042.1">
    <property type="protein sequence ID" value="ENSGWIP00000018170.1"/>
    <property type="gene ID" value="ENSGWIG00000010081.1"/>
</dbReference>
<proteinExistence type="predicted"/>
<organism evidence="2 3">
    <name type="scientific">Gouania willdenowi</name>
    <name type="common">Blunt-snouted clingfish</name>
    <name type="synonym">Lepadogaster willdenowi</name>
    <dbReference type="NCBI Taxonomy" id="441366"/>
    <lineage>
        <taxon>Eukaryota</taxon>
        <taxon>Metazoa</taxon>
        <taxon>Chordata</taxon>
        <taxon>Craniata</taxon>
        <taxon>Vertebrata</taxon>
        <taxon>Euteleostomi</taxon>
        <taxon>Actinopterygii</taxon>
        <taxon>Neopterygii</taxon>
        <taxon>Teleostei</taxon>
        <taxon>Neoteleostei</taxon>
        <taxon>Acanthomorphata</taxon>
        <taxon>Ovalentaria</taxon>
        <taxon>Blenniimorphae</taxon>
        <taxon>Blenniiformes</taxon>
        <taxon>Gobiesocoidei</taxon>
        <taxon>Gobiesocidae</taxon>
        <taxon>Gobiesocinae</taxon>
        <taxon>Gouania</taxon>
    </lineage>
</organism>